<proteinExistence type="inferred from homology"/>
<dbReference type="SUPFAM" id="SSF161098">
    <property type="entry name" value="MetI-like"/>
    <property type="match status" value="1"/>
</dbReference>
<evidence type="ECO:0000256" key="6">
    <source>
        <dbReference type="ARBA" id="ARBA00022989"/>
    </source>
</evidence>
<keyword evidence="7 8" id="KW-0472">Membrane</keyword>
<dbReference type="InterPro" id="IPR035906">
    <property type="entry name" value="MetI-like_sf"/>
</dbReference>
<protein>
    <submittedName>
        <fullName evidence="10">Phosphate transport system permease protein PstA</fullName>
    </submittedName>
</protein>
<keyword evidence="5 8" id="KW-0812">Transmembrane</keyword>
<evidence type="ECO:0000256" key="4">
    <source>
        <dbReference type="ARBA" id="ARBA00022475"/>
    </source>
</evidence>
<organism evidence="10">
    <name type="scientific">bioreactor metagenome</name>
    <dbReference type="NCBI Taxonomy" id="1076179"/>
    <lineage>
        <taxon>unclassified sequences</taxon>
        <taxon>metagenomes</taxon>
        <taxon>ecological metagenomes</taxon>
    </lineage>
</organism>
<feature type="domain" description="ABC transmembrane type-1" evidence="9">
    <location>
        <begin position="81"/>
        <end position="288"/>
    </location>
</feature>
<dbReference type="InterPro" id="IPR005672">
    <property type="entry name" value="Phosphate_PstA"/>
</dbReference>
<evidence type="ECO:0000256" key="2">
    <source>
        <dbReference type="ARBA" id="ARBA00007069"/>
    </source>
</evidence>
<feature type="transmembrane region" description="Helical" evidence="8">
    <location>
        <begin position="126"/>
        <end position="147"/>
    </location>
</feature>
<gene>
    <name evidence="10" type="primary">pstA_7</name>
    <name evidence="10" type="ORF">SDC9_74630</name>
</gene>
<evidence type="ECO:0000256" key="5">
    <source>
        <dbReference type="ARBA" id="ARBA00022692"/>
    </source>
</evidence>
<evidence type="ECO:0000256" key="1">
    <source>
        <dbReference type="ARBA" id="ARBA00004651"/>
    </source>
</evidence>
<keyword evidence="6 8" id="KW-1133">Transmembrane helix</keyword>
<evidence type="ECO:0000313" key="10">
    <source>
        <dbReference type="EMBL" id="MPM28111.1"/>
    </source>
</evidence>
<dbReference type="Pfam" id="PF00528">
    <property type="entry name" value="BPD_transp_1"/>
    <property type="match status" value="1"/>
</dbReference>
<dbReference type="PROSITE" id="PS50928">
    <property type="entry name" value="ABC_TM1"/>
    <property type="match status" value="1"/>
</dbReference>
<feature type="transmembrane region" description="Helical" evidence="8">
    <location>
        <begin position="28"/>
        <end position="49"/>
    </location>
</feature>
<evidence type="ECO:0000256" key="7">
    <source>
        <dbReference type="ARBA" id="ARBA00023136"/>
    </source>
</evidence>
<feature type="transmembrane region" description="Helical" evidence="8">
    <location>
        <begin position="77"/>
        <end position="106"/>
    </location>
</feature>
<dbReference type="AlphaFoldDB" id="A0A644YJP9"/>
<keyword evidence="4" id="KW-1003">Cell membrane</keyword>
<feature type="transmembrane region" description="Helical" evidence="8">
    <location>
        <begin position="196"/>
        <end position="218"/>
    </location>
</feature>
<keyword evidence="3" id="KW-0813">Transport</keyword>
<dbReference type="PANTHER" id="PTHR43470:SF5">
    <property type="entry name" value="PHOSPHATE TRANSPORT SYSTEM PERMEASE PROTEIN PSTA"/>
    <property type="match status" value="1"/>
</dbReference>
<dbReference type="Gene3D" id="1.10.3720.10">
    <property type="entry name" value="MetI-like"/>
    <property type="match status" value="1"/>
</dbReference>
<comment type="caution">
    <text evidence="10">The sequence shown here is derived from an EMBL/GenBank/DDBJ whole genome shotgun (WGS) entry which is preliminary data.</text>
</comment>
<evidence type="ECO:0000256" key="8">
    <source>
        <dbReference type="SAM" id="Phobius"/>
    </source>
</evidence>
<dbReference type="EMBL" id="VSSQ01005166">
    <property type="protein sequence ID" value="MPM28111.1"/>
    <property type="molecule type" value="Genomic_DNA"/>
</dbReference>
<comment type="subcellular location">
    <subcellularLocation>
        <location evidence="1">Cell membrane</location>
        <topology evidence="1">Multi-pass membrane protein</topology>
    </subcellularLocation>
</comment>
<dbReference type="PANTHER" id="PTHR43470">
    <property type="entry name" value="PHOSPHATE TRANSPORT SYSTEM PERMEASE PROTEIN PSTA-RELATED"/>
    <property type="match status" value="1"/>
</dbReference>
<sequence length="300" mass="32797">MDFSLENKIDIDKHLNKQLNTRKFKNTIFHLLLLLTIAFSIIMLALLLLQVLSTGLKYLDWDFITSMPSRFPEKAGILSALVGSIWTIGLTALIALSLGVGTAIYLEEYINKNTLFNKILLINISNLSGVPSIVYGMLGLAVFVRLFEFERSILSGALTMALLILPTIIVSSQEAIKSVPNSLKEGSYALGMTKWQTITGVVLPYSLPGILTGSILAISRAMGEAAPLIMVGAAGFIGFLPDGPMDSFTVLPIQIYNWTSRPQAEFQNIAAAGIIVLMMLLLSANAIAIILRNKYQNRMD</sequence>
<name>A0A644YJP9_9ZZZZ</name>
<evidence type="ECO:0000259" key="9">
    <source>
        <dbReference type="PROSITE" id="PS50928"/>
    </source>
</evidence>
<dbReference type="CDD" id="cd06261">
    <property type="entry name" value="TM_PBP2"/>
    <property type="match status" value="1"/>
</dbReference>
<accession>A0A644YJP9</accession>
<dbReference type="GO" id="GO:0005886">
    <property type="term" value="C:plasma membrane"/>
    <property type="evidence" value="ECO:0007669"/>
    <property type="project" value="UniProtKB-SubCell"/>
</dbReference>
<comment type="similarity">
    <text evidence="2">Belongs to the binding-protein-dependent transport system permease family. CysTW subfamily.</text>
</comment>
<feature type="transmembrane region" description="Helical" evidence="8">
    <location>
        <begin position="269"/>
        <end position="291"/>
    </location>
</feature>
<feature type="transmembrane region" description="Helical" evidence="8">
    <location>
        <begin position="225"/>
        <end position="241"/>
    </location>
</feature>
<dbReference type="NCBIfam" id="TIGR00974">
    <property type="entry name" value="3a0107s02c"/>
    <property type="match status" value="1"/>
</dbReference>
<dbReference type="InterPro" id="IPR000515">
    <property type="entry name" value="MetI-like"/>
</dbReference>
<dbReference type="GO" id="GO:0005315">
    <property type="term" value="F:phosphate transmembrane transporter activity"/>
    <property type="evidence" value="ECO:0007669"/>
    <property type="project" value="InterPro"/>
</dbReference>
<evidence type="ECO:0000256" key="3">
    <source>
        <dbReference type="ARBA" id="ARBA00022448"/>
    </source>
</evidence>
<reference evidence="10" key="1">
    <citation type="submission" date="2019-08" db="EMBL/GenBank/DDBJ databases">
        <authorList>
            <person name="Kucharzyk K."/>
            <person name="Murdoch R.W."/>
            <person name="Higgins S."/>
            <person name="Loffler F."/>
        </authorList>
    </citation>
    <scope>NUCLEOTIDE SEQUENCE</scope>
</reference>
<dbReference type="GO" id="GO:0035435">
    <property type="term" value="P:phosphate ion transmembrane transport"/>
    <property type="evidence" value="ECO:0007669"/>
    <property type="project" value="InterPro"/>
</dbReference>